<dbReference type="EMBL" id="MDER01000075">
    <property type="protein sequence ID" value="ODP26745.1"/>
    <property type="molecule type" value="Genomic_DNA"/>
</dbReference>
<dbReference type="STRING" id="1886670.PTI45_03847"/>
<accession>A0A1E3L0N4</accession>
<name>A0A1E3L0N4_9BACL</name>
<dbReference type="Proteomes" id="UP000094578">
    <property type="component" value="Unassembled WGS sequence"/>
</dbReference>
<sequence>MSTTEKPKYYGKRHRLAKPELLAPAGNLEKLKFAIHYGADAVYIGGQKYGLRSNADNFSFEEMREGVEFANRYGAKVFVATNIYAHDEDIAGLEEYLCKLEEVGISAVIVADPAIIETALRCAPGLEVHLSTQQSTLNWQAVKFWKEEGLPRVVLGRETSFAEIAEIKKHVDVEIEAFIHGAMCSSFSGRCVLSNHFTDRDSNRGGCCQSCRWKYDLFEDARSEQEWVSEEDAADQQMLQSFSLGVNQKPLYEEQDSAFSMGSKDLCMLEHIPDLIEVGVDSFKIEGRMKSIHYVATVVNAYRQAIDSYMADPENYVLKPEWLEDINKAANRPLNTGFFYDTPDHEDHIYEAEEKAVPYDFAGLVLDYDEATGIATVQQRNHFKPGQEIEFFGPNQMFFKQTVGQLWDENGNELDAARHPLQKVKMKVDHPVRYFDMMRKNNTKQSKSAVKTAVTV</sequence>
<evidence type="ECO:0000256" key="2">
    <source>
        <dbReference type="ARBA" id="ARBA00022801"/>
    </source>
</evidence>
<dbReference type="PROSITE" id="PS01276">
    <property type="entry name" value="PEPTIDASE_U32"/>
    <property type="match status" value="1"/>
</dbReference>
<protein>
    <submittedName>
        <fullName evidence="5">Putative protease</fullName>
        <ecNumber evidence="5">3.4.-.-</ecNumber>
    </submittedName>
</protein>
<dbReference type="PANTHER" id="PTHR30217:SF6">
    <property type="entry name" value="TRNA HYDROXYLATION PROTEIN P"/>
    <property type="match status" value="1"/>
</dbReference>
<comment type="similarity">
    <text evidence="3">Belongs to the peptidase U32 family.</text>
</comment>
<evidence type="ECO:0000256" key="3">
    <source>
        <dbReference type="ARBA" id="ARBA00038374"/>
    </source>
</evidence>
<proteinExistence type="inferred from homology"/>
<dbReference type="GO" id="GO:0006508">
    <property type="term" value="P:proteolysis"/>
    <property type="evidence" value="ECO:0007669"/>
    <property type="project" value="UniProtKB-KW"/>
</dbReference>
<dbReference type="Pfam" id="PF16325">
    <property type="entry name" value="Peptidase_U32_C"/>
    <property type="match status" value="1"/>
</dbReference>
<evidence type="ECO:0000313" key="5">
    <source>
        <dbReference type="EMBL" id="ODP26745.1"/>
    </source>
</evidence>
<comment type="caution">
    <text evidence="5">The sequence shown here is derived from an EMBL/GenBank/DDBJ whole genome shotgun (WGS) entry which is preliminary data.</text>
</comment>
<dbReference type="InterPro" id="IPR001539">
    <property type="entry name" value="Peptidase_U32"/>
</dbReference>
<dbReference type="PATRIC" id="fig|1886670.3.peg.3875"/>
<evidence type="ECO:0000256" key="1">
    <source>
        <dbReference type="ARBA" id="ARBA00022670"/>
    </source>
</evidence>
<evidence type="ECO:0000313" key="6">
    <source>
        <dbReference type="Proteomes" id="UP000094578"/>
    </source>
</evidence>
<evidence type="ECO:0000259" key="4">
    <source>
        <dbReference type="Pfam" id="PF16325"/>
    </source>
</evidence>
<dbReference type="InterPro" id="IPR032525">
    <property type="entry name" value="Peptidase_U32_C"/>
</dbReference>
<dbReference type="Gene3D" id="2.40.30.10">
    <property type="entry name" value="Translation factors"/>
    <property type="match status" value="1"/>
</dbReference>
<reference evidence="5 6" key="1">
    <citation type="submission" date="2016-08" db="EMBL/GenBank/DDBJ databases">
        <title>Genome sequencing of Paenibacillus sp. TI45-13ar, isolated from Korean traditional nuruk.</title>
        <authorList>
            <person name="Kim S.-J."/>
        </authorList>
    </citation>
    <scope>NUCLEOTIDE SEQUENCE [LARGE SCALE GENOMIC DNA]</scope>
    <source>
        <strain evidence="5 6">TI45-13ar</strain>
    </source>
</reference>
<dbReference type="EC" id="3.4.-.-" evidence="5"/>
<feature type="domain" description="Peptidase family U32 C-terminal" evidence="4">
    <location>
        <begin position="359"/>
        <end position="439"/>
    </location>
</feature>
<dbReference type="InterPro" id="IPR051454">
    <property type="entry name" value="RNA/ubiquinone_mod_enzymes"/>
</dbReference>
<dbReference type="PANTHER" id="PTHR30217">
    <property type="entry name" value="PEPTIDASE U32 FAMILY"/>
    <property type="match status" value="1"/>
</dbReference>
<gene>
    <name evidence="5" type="ORF">PTI45_03847</name>
</gene>
<dbReference type="RefSeq" id="WP_069329194.1">
    <property type="nucleotide sequence ID" value="NZ_MDER01000075.1"/>
</dbReference>
<organism evidence="5 6">
    <name type="scientific">Paenibacillus nuruki</name>
    <dbReference type="NCBI Taxonomy" id="1886670"/>
    <lineage>
        <taxon>Bacteria</taxon>
        <taxon>Bacillati</taxon>
        <taxon>Bacillota</taxon>
        <taxon>Bacilli</taxon>
        <taxon>Bacillales</taxon>
        <taxon>Paenibacillaceae</taxon>
        <taxon>Paenibacillus</taxon>
    </lineage>
</organism>
<dbReference type="AlphaFoldDB" id="A0A1E3L0N4"/>
<dbReference type="GO" id="GO:0008233">
    <property type="term" value="F:peptidase activity"/>
    <property type="evidence" value="ECO:0007669"/>
    <property type="project" value="UniProtKB-KW"/>
</dbReference>
<dbReference type="Pfam" id="PF01136">
    <property type="entry name" value="Peptidase_U32"/>
    <property type="match status" value="1"/>
</dbReference>
<keyword evidence="2 5" id="KW-0378">Hydrolase</keyword>
<keyword evidence="6" id="KW-1185">Reference proteome</keyword>
<keyword evidence="1 5" id="KW-0645">Protease</keyword>